<evidence type="ECO:0000256" key="1">
    <source>
        <dbReference type="SAM" id="Coils"/>
    </source>
</evidence>
<dbReference type="Proteomes" id="UP000177370">
    <property type="component" value="Unassembled WGS sequence"/>
</dbReference>
<evidence type="ECO:0000313" key="2">
    <source>
        <dbReference type="EMBL" id="OGI65232.1"/>
    </source>
</evidence>
<protein>
    <submittedName>
        <fullName evidence="2">Uncharacterized protein</fullName>
    </submittedName>
</protein>
<keyword evidence="1" id="KW-0175">Coiled coil</keyword>
<organism evidence="2 3">
    <name type="scientific">Candidatus Nomurabacteria bacterium RIFCSPHIGHO2_01_FULL_40_24b</name>
    <dbReference type="NCBI Taxonomy" id="1801739"/>
    <lineage>
        <taxon>Bacteria</taxon>
        <taxon>Candidatus Nomuraibacteriota</taxon>
    </lineage>
</organism>
<accession>A0A1F6V6M5</accession>
<gene>
    <name evidence="2" type="ORF">A2647_04795</name>
</gene>
<proteinExistence type="predicted"/>
<reference evidence="2 3" key="1">
    <citation type="journal article" date="2016" name="Nat. Commun.">
        <title>Thousands of microbial genomes shed light on interconnected biogeochemical processes in an aquifer system.</title>
        <authorList>
            <person name="Anantharaman K."/>
            <person name="Brown C.T."/>
            <person name="Hug L.A."/>
            <person name="Sharon I."/>
            <person name="Castelle C.J."/>
            <person name="Probst A.J."/>
            <person name="Thomas B.C."/>
            <person name="Singh A."/>
            <person name="Wilkins M.J."/>
            <person name="Karaoz U."/>
            <person name="Brodie E.L."/>
            <person name="Williams K.H."/>
            <person name="Hubbard S.S."/>
            <person name="Banfield J.F."/>
        </authorList>
    </citation>
    <scope>NUCLEOTIDE SEQUENCE [LARGE SCALE GENOMIC DNA]</scope>
</reference>
<name>A0A1F6V6M5_9BACT</name>
<sequence>MSKIRKNKKDNPCGEIKKQCDKKSVELNDVRNKFSLQEALVLKIKQEIEEAKGEMEKYLEQELKDEMLKTMGSNAVSEAVKLFEKAKKEYDDFTEKYEKAKNLLEILRKKKGRLAGELETLELNYRQCVLNTVGETVTLKDEVKLAFPNGENTQETTLLYLYKPQEKKILLG</sequence>
<comment type="caution">
    <text evidence="2">The sequence shown here is derived from an EMBL/GenBank/DDBJ whole genome shotgun (WGS) entry which is preliminary data.</text>
</comment>
<feature type="coiled-coil region" evidence="1">
    <location>
        <begin position="41"/>
        <end position="124"/>
    </location>
</feature>
<dbReference type="AlphaFoldDB" id="A0A1F6V6M5"/>
<evidence type="ECO:0000313" key="3">
    <source>
        <dbReference type="Proteomes" id="UP000177370"/>
    </source>
</evidence>
<dbReference type="EMBL" id="MFTP01000022">
    <property type="protein sequence ID" value="OGI65232.1"/>
    <property type="molecule type" value="Genomic_DNA"/>
</dbReference>